<evidence type="ECO:0000256" key="8">
    <source>
        <dbReference type="ARBA" id="ARBA00023012"/>
    </source>
</evidence>
<feature type="domain" description="Signal transduction histidine kinase subgroup 3 dimerisation and phosphoacceptor" evidence="11">
    <location>
        <begin position="188"/>
        <end position="249"/>
    </location>
</feature>
<keyword evidence="4" id="KW-0808">Transferase</keyword>
<dbReference type="GO" id="GO:0000155">
    <property type="term" value="F:phosphorelay sensor kinase activity"/>
    <property type="evidence" value="ECO:0007669"/>
    <property type="project" value="InterPro"/>
</dbReference>
<feature type="transmembrane region" description="Helical" evidence="9">
    <location>
        <begin position="100"/>
        <end position="118"/>
    </location>
</feature>
<keyword evidence="7" id="KW-0067">ATP-binding</keyword>
<dbReference type="GO" id="GO:0046983">
    <property type="term" value="F:protein dimerization activity"/>
    <property type="evidence" value="ECO:0007669"/>
    <property type="project" value="InterPro"/>
</dbReference>
<comment type="catalytic activity">
    <reaction evidence="1">
        <text>ATP + protein L-histidine = ADP + protein N-phospho-L-histidine.</text>
        <dbReference type="EC" id="2.7.13.3"/>
    </reaction>
</comment>
<dbReference type="CDD" id="cd16917">
    <property type="entry name" value="HATPase_UhpB-NarQ-NarX-like"/>
    <property type="match status" value="1"/>
</dbReference>
<evidence type="ECO:0000256" key="4">
    <source>
        <dbReference type="ARBA" id="ARBA00022679"/>
    </source>
</evidence>
<dbReference type="Pfam" id="PF02518">
    <property type="entry name" value="HATPase_c"/>
    <property type="match status" value="1"/>
</dbReference>
<evidence type="ECO:0000256" key="3">
    <source>
        <dbReference type="ARBA" id="ARBA00022553"/>
    </source>
</evidence>
<dbReference type="PANTHER" id="PTHR24421:SF10">
    <property type="entry name" value="NITRATE_NITRITE SENSOR PROTEIN NARQ"/>
    <property type="match status" value="1"/>
</dbReference>
<dbReference type="PANTHER" id="PTHR24421">
    <property type="entry name" value="NITRATE/NITRITE SENSOR PROTEIN NARX-RELATED"/>
    <property type="match status" value="1"/>
</dbReference>
<evidence type="ECO:0000256" key="2">
    <source>
        <dbReference type="ARBA" id="ARBA00012438"/>
    </source>
</evidence>
<proteinExistence type="predicted"/>
<evidence type="ECO:0000313" key="12">
    <source>
        <dbReference type="EMBL" id="QBD80767.1"/>
    </source>
</evidence>
<accession>A0A4P6JYG3</accession>
<dbReference type="InterPro" id="IPR003594">
    <property type="entry name" value="HATPase_dom"/>
</dbReference>
<feature type="transmembrane region" description="Helical" evidence="9">
    <location>
        <begin position="77"/>
        <end position="93"/>
    </location>
</feature>
<dbReference type="SUPFAM" id="SSF55874">
    <property type="entry name" value="ATPase domain of HSP90 chaperone/DNA topoisomerase II/histidine kinase"/>
    <property type="match status" value="1"/>
</dbReference>
<organism evidence="12 13">
    <name type="scientific">Ktedonosporobacter rubrisoli</name>
    <dbReference type="NCBI Taxonomy" id="2509675"/>
    <lineage>
        <taxon>Bacteria</taxon>
        <taxon>Bacillati</taxon>
        <taxon>Chloroflexota</taxon>
        <taxon>Ktedonobacteria</taxon>
        <taxon>Ktedonobacterales</taxon>
        <taxon>Ktedonosporobacteraceae</taxon>
        <taxon>Ktedonosporobacter</taxon>
    </lineage>
</organism>
<protein>
    <recommendedName>
        <fullName evidence="2">histidine kinase</fullName>
        <ecNumber evidence="2">2.7.13.3</ecNumber>
    </recommendedName>
</protein>
<keyword evidence="9" id="KW-0472">Membrane</keyword>
<dbReference type="Gene3D" id="1.20.5.1930">
    <property type="match status" value="1"/>
</dbReference>
<evidence type="ECO:0000256" key="7">
    <source>
        <dbReference type="ARBA" id="ARBA00022840"/>
    </source>
</evidence>
<gene>
    <name evidence="12" type="ORF">EPA93_34285</name>
</gene>
<dbReference type="EC" id="2.7.13.3" evidence="2"/>
<dbReference type="KEGG" id="kbs:EPA93_34285"/>
<dbReference type="Proteomes" id="UP000290365">
    <property type="component" value="Chromosome"/>
</dbReference>
<evidence type="ECO:0000259" key="10">
    <source>
        <dbReference type="Pfam" id="PF02518"/>
    </source>
</evidence>
<keyword evidence="8" id="KW-0902">Two-component regulatory system</keyword>
<evidence type="ECO:0000256" key="1">
    <source>
        <dbReference type="ARBA" id="ARBA00000085"/>
    </source>
</evidence>
<dbReference type="AlphaFoldDB" id="A0A4P6JYG3"/>
<keyword evidence="9" id="KW-0812">Transmembrane</keyword>
<dbReference type="EMBL" id="CP035758">
    <property type="protein sequence ID" value="QBD80767.1"/>
    <property type="molecule type" value="Genomic_DNA"/>
</dbReference>
<dbReference type="GO" id="GO:0005524">
    <property type="term" value="F:ATP binding"/>
    <property type="evidence" value="ECO:0007669"/>
    <property type="project" value="UniProtKB-KW"/>
</dbReference>
<keyword evidence="9" id="KW-1133">Transmembrane helix</keyword>
<evidence type="ECO:0000313" key="13">
    <source>
        <dbReference type="Proteomes" id="UP000290365"/>
    </source>
</evidence>
<dbReference type="InterPro" id="IPR036890">
    <property type="entry name" value="HATPase_C_sf"/>
</dbReference>
<feature type="transmembrane region" description="Helical" evidence="9">
    <location>
        <begin position="7"/>
        <end position="24"/>
    </location>
</feature>
<feature type="transmembrane region" description="Helical" evidence="9">
    <location>
        <begin position="30"/>
        <end position="47"/>
    </location>
</feature>
<dbReference type="RefSeq" id="WP_129891829.1">
    <property type="nucleotide sequence ID" value="NZ_CP035758.1"/>
</dbReference>
<dbReference type="Pfam" id="PF07730">
    <property type="entry name" value="HisKA_3"/>
    <property type="match status" value="1"/>
</dbReference>
<dbReference type="OrthoDB" id="199946at2"/>
<dbReference type="InterPro" id="IPR050482">
    <property type="entry name" value="Sensor_HK_TwoCompSys"/>
</dbReference>
<evidence type="ECO:0000256" key="5">
    <source>
        <dbReference type="ARBA" id="ARBA00022741"/>
    </source>
</evidence>
<reference evidence="12 13" key="1">
    <citation type="submission" date="2019-01" db="EMBL/GenBank/DDBJ databases">
        <title>Ktedonosporobacter rubrisoli SCAWS-G2.</title>
        <authorList>
            <person name="Huang Y."/>
            <person name="Yan B."/>
        </authorList>
    </citation>
    <scope>NUCLEOTIDE SEQUENCE [LARGE SCALE GENOMIC DNA]</scope>
    <source>
        <strain evidence="12 13">SCAWS-G2</strain>
    </source>
</reference>
<sequence length="402" mass="44952">MSIYIRILFSLTIGGLVLLSGFSLRPVPLQCGVLILLLLTYLCMIWLRQDLWTHTRYVLLTALLLALVGILRLSYGINLYYGYLMIPLVLLLAKEQQQEYRRFAALLAAITVLALFAICYPSTFVFQVLAYTIVLYICIRAINIYKEATRLSQQHVQELAQAHHELQHLYEALQEASLHSLRYTVLAERTRLARDMHDGLGHQLTALIVQLQALELMLPADPPQAARTVPAMLEIARQAMAEIRLAVREWSEDERGLGLTALRSLASQWAAHALLTLEFRQDDDLSDWPVETSATLYRILQEALTNVVRHADATAVTVEVQEDQQKVTMTVSDNGTYTDAAGFVLGFGTRGMRERAQAAGGSCSFLQRRPHGMQVRISLPLEPAPSSERLASLLPGTRGACL</sequence>
<dbReference type="GO" id="GO:0016020">
    <property type="term" value="C:membrane"/>
    <property type="evidence" value="ECO:0007669"/>
    <property type="project" value="InterPro"/>
</dbReference>
<keyword evidence="5" id="KW-0547">Nucleotide-binding</keyword>
<feature type="domain" description="Histidine kinase/HSP90-like ATPase" evidence="10">
    <location>
        <begin position="294"/>
        <end position="382"/>
    </location>
</feature>
<evidence type="ECO:0000256" key="6">
    <source>
        <dbReference type="ARBA" id="ARBA00022777"/>
    </source>
</evidence>
<keyword evidence="6 12" id="KW-0418">Kinase</keyword>
<dbReference type="Gene3D" id="3.30.565.10">
    <property type="entry name" value="Histidine kinase-like ATPase, C-terminal domain"/>
    <property type="match status" value="1"/>
</dbReference>
<keyword evidence="13" id="KW-1185">Reference proteome</keyword>
<keyword evidence="3" id="KW-0597">Phosphoprotein</keyword>
<dbReference type="InterPro" id="IPR011712">
    <property type="entry name" value="Sig_transdc_His_kin_sub3_dim/P"/>
</dbReference>
<evidence type="ECO:0000256" key="9">
    <source>
        <dbReference type="SAM" id="Phobius"/>
    </source>
</evidence>
<name>A0A4P6JYG3_KTERU</name>
<evidence type="ECO:0000259" key="11">
    <source>
        <dbReference type="Pfam" id="PF07730"/>
    </source>
</evidence>